<dbReference type="PANTHER" id="PTHR21266">
    <property type="entry name" value="IRON-SULFUR DOMAIN CONTAINING PROTEIN"/>
    <property type="match status" value="1"/>
</dbReference>
<evidence type="ECO:0000256" key="4">
    <source>
        <dbReference type="ARBA" id="ARBA00023004"/>
    </source>
</evidence>
<dbReference type="EMBL" id="FMAG01000004">
    <property type="protein sequence ID" value="SCB31736.1"/>
    <property type="molecule type" value="Genomic_DNA"/>
</dbReference>
<dbReference type="RefSeq" id="WP_092712906.1">
    <property type="nucleotide sequence ID" value="NZ_FMAG01000004.1"/>
</dbReference>
<keyword evidence="2" id="KW-0479">Metal-binding</keyword>
<dbReference type="InterPro" id="IPR050584">
    <property type="entry name" value="Cholesterol_7-desaturase"/>
</dbReference>
<dbReference type="GO" id="GO:0008168">
    <property type="term" value="F:methyltransferase activity"/>
    <property type="evidence" value="ECO:0007669"/>
    <property type="project" value="UniProtKB-KW"/>
</dbReference>
<keyword evidence="5" id="KW-0411">Iron-sulfur</keyword>
<keyword evidence="7" id="KW-0503">Monooxygenase</keyword>
<keyword evidence="7" id="KW-0808">Transferase</keyword>
<accession>A0A1C3VVP2</accession>
<evidence type="ECO:0000256" key="1">
    <source>
        <dbReference type="ARBA" id="ARBA00022714"/>
    </source>
</evidence>
<name>A0A1C3VVP2_9HYPH</name>
<evidence type="ECO:0000256" key="5">
    <source>
        <dbReference type="ARBA" id="ARBA00023014"/>
    </source>
</evidence>
<keyword evidence="4" id="KW-0408">Iron</keyword>
<evidence type="ECO:0000313" key="8">
    <source>
        <dbReference type="Proteomes" id="UP000199101"/>
    </source>
</evidence>
<sequence length="353" mass="39921">MKRPTFPLNAWYAAAYDVELKRALLPRTVCNKPIVLYRKENGTPTALADACWHRLVPLSFGRLDGDNVVCGYHGLEYDETGRCVYMPSQDTINPSACVKSYPVAEKHRFVWIWPGEPALADPALIPDMHWNDDPNWAADGKLIEVKCDYRLVVDNLMDLTHETFVHGSSIGDRAVAESPFEANHSDHFAYVTRWMHDIDPPPFWRKQYGKPGKVDRWQIIRFEAPCTVTIDVGVAAAGTGAQQGDRSQGVNGYVLNTITPSTENTCLYFWAFARNYDLHNQARTHELREGVAGVFREDEAVLQAQQIAIEANPDHQFYNLNIDAGTMWARKLIDRMIDKEIDPERKAAAMAAE</sequence>
<dbReference type="InterPro" id="IPR017941">
    <property type="entry name" value="Rieske_2Fe-2S"/>
</dbReference>
<keyword evidence="1" id="KW-0001">2Fe-2S</keyword>
<feature type="domain" description="Rieske" evidence="6">
    <location>
        <begin position="11"/>
        <end position="112"/>
    </location>
</feature>
<dbReference type="InterPro" id="IPR036922">
    <property type="entry name" value="Rieske_2Fe-2S_sf"/>
</dbReference>
<dbReference type="GO" id="GO:0051537">
    <property type="term" value="F:2 iron, 2 sulfur cluster binding"/>
    <property type="evidence" value="ECO:0007669"/>
    <property type="project" value="UniProtKB-KW"/>
</dbReference>
<proteinExistence type="predicted"/>
<evidence type="ECO:0000313" key="7">
    <source>
        <dbReference type="EMBL" id="SCB31736.1"/>
    </source>
</evidence>
<dbReference type="PANTHER" id="PTHR21266:SF60">
    <property type="entry name" value="3-KETOSTEROID-9-ALPHA-MONOOXYGENASE, OXYGENASE COMPONENT"/>
    <property type="match status" value="1"/>
</dbReference>
<dbReference type="AlphaFoldDB" id="A0A1C3VVP2"/>
<dbReference type="OrthoDB" id="9800776at2"/>
<dbReference type="Pfam" id="PF00355">
    <property type="entry name" value="Rieske"/>
    <property type="match status" value="1"/>
</dbReference>
<keyword evidence="3" id="KW-0560">Oxidoreductase</keyword>
<evidence type="ECO:0000259" key="6">
    <source>
        <dbReference type="PROSITE" id="PS51296"/>
    </source>
</evidence>
<protein>
    <submittedName>
        <fullName evidence="7">Vanillate O-demethylase monooxygenase subunit</fullName>
    </submittedName>
</protein>
<dbReference type="CDD" id="cd08878">
    <property type="entry name" value="RHO_alpha_C_DMO-like"/>
    <property type="match status" value="1"/>
</dbReference>
<dbReference type="Pfam" id="PF19112">
    <property type="entry name" value="VanA_C"/>
    <property type="match status" value="1"/>
</dbReference>
<evidence type="ECO:0000256" key="3">
    <source>
        <dbReference type="ARBA" id="ARBA00023002"/>
    </source>
</evidence>
<dbReference type="GO" id="GO:0046872">
    <property type="term" value="F:metal ion binding"/>
    <property type="evidence" value="ECO:0007669"/>
    <property type="project" value="UniProtKB-KW"/>
</dbReference>
<dbReference type="Proteomes" id="UP000199101">
    <property type="component" value="Unassembled WGS sequence"/>
</dbReference>
<reference evidence="8" key="1">
    <citation type="submission" date="2016-08" db="EMBL/GenBank/DDBJ databases">
        <authorList>
            <person name="Varghese N."/>
            <person name="Submissions Spin"/>
        </authorList>
    </citation>
    <scope>NUCLEOTIDE SEQUENCE [LARGE SCALE GENOMIC DNA]</scope>
    <source>
        <strain evidence="8">HAMBI 2975</strain>
    </source>
</reference>
<dbReference type="SUPFAM" id="SSF55961">
    <property type="entry name" value="Bet v1-like"/>
    <property type="match status" value="1"/>
</dbReference>
<organism evidence="7 8">
    <name type="scientific">Rhizobium multihospitium</name>
    <dbReference type="NCBI Taxonomy" id="410764"/>
    <lineage>
        <taxon>Bacteria</taxon>
        <taxon>Pseudomonadati</taxon>
        <taxon>Pseudomonadota</taxon>
        <taxon>Alphaproteobacteria</taxon>
        <taxon>Hyphomicrobiales</taxon>
        <taxon>Rhizobiaceae</taxon>
        <taxon>Rhizobium/Agrobacterium group</taxon>
        <taxon>Rhizobium</taxon>
    </lineage>
</organism>
<dbReference type="InterPro" id="IPR044043">
    <property type="entry name" value="VanA_C_cat"/>
</dbReference>
<evidence type="ECO:0000256" key="2">
    <source>
        <dbReference type="ARBA" id="ARBA00022723"/>
    </source>
</evidence>
<keyword evidence="7" id="KW-0489">Methyltransferase</keyword>
<dbReference type="SUPFAM" id="SSF50022">
    <property type="entry name" value="ISP domain"/>
    <property type="match status" value="1"/>
</dbReference>
<keyword evidence="8" id="KW-1185">Reference proteome</keyword>
<gene>
    <name evidence="7" type="ORF">GA0061103_4342</name>
</gene>
<dbReference type="GO" id="GO:0004497">
    <property type="term" value="F:monooxygenase activity"/>
    <property type="evidence" value="ECO:0007669"/>
    <property type="project" value="UniProtKB-KW"/>
</dbReference>
<dbReference type="Gene3D" id="2.102.10.10">
    <property type="entry name" value="Rieske [2Fe-2S] iron-sulphur domain"/>
    <property type="match status" value="1"/>
</dbReference>
<dbReference type="GO" id="GO:0032259">
    <property type="term" value="P:methylation"/>
    <property type="evidence" value="ECO:0007669"/>
    <property type="project" value="UniProtKB-KW"/>
</dbReference>
<dbReference type="STRING" id="410764.GA0061103_4342"/>
<dbReference type="Gene3D" id="3.90.380.10">
    <property type="entry name" value="Naphthalene 1,2-dioxygenase Alpha Subunit, Chain A, domain 1"/>
    <property type="match status" value="1"/>
</dbReference>
<dbReference type="PROSITE" id="PS51296">
    <property type="entry name" value="RIESKE"/>
    <property type="match status" value="1"/>
</dbReference>